<evidence type="ECO:0000256" key="10">
    <source>
        <dbReference type="SAM" id="Phobius"/>
    </source>
</evidence>
<dbReference type="InterPro" id="IPR015720">
    <property type="entry name" value="Emp24-like"/>
</dbReference>
<evidence type="ECO:0000256" key="7">
    <source>
        <dbReference type="ARBA" id="ARBA00023136"/>
    </source>
</evidence>
<reference evidence="12" key="2">
    <citation type="submission" date="2020-01" db="EMBL/GenBank/DDBJ databases">
        <authorList>
            <person name="Korhonen P.K.K."/>
            <person name="Guangxu M.G."/>
            <person name="Wang T.W."/>
            <person name="Stroehlein A.J.S."/>
            <person name="Young N.D."/>
            <person name="Ang C.-S.A."/>
            <person name="Fernando D.W.F."/>
            <person name="Lu H.L."/>
            <person name="Taylor S.T."/>
            <person name="Ehtesham M.E.M."/>
            <person name="Najaraj S.H.N."/>
            <person name="Harsha G.H.G."/>
            <person name="Madugundu A.M."/>
            <person name="Renuse S.R."/>
            <person name="Holt D.H."/>
            <person name="Pandey A.P."/>
            <person name="Papenfuss A.P."/>
            <person name="Gasser R.B.G."/>
            <person name="Fischer K.F."/>
        </authorList>
    </citation>
    <scope>NUCLEOTIDE SEQUENCE</scope>
    <source>
        <strain evidence="12">SSS_KF_BRIS2020</strain>
    </source>
</reference>
<feature type="domain" description="GOLD" evidence="11">
    <location>
        <begin position="32"/>
        <end position="121"/>
    </location>
</feature>
<dbReference type="SMART" id="SM01190">
    <property type="entry name" value="EMP24_GP25L"/>
    <property type="match status" value="1"/>
</dbReference>
<evidence type="ECO:0000256" key="1">
    <source>
        <dbReference type="ARBA" id="ARBA00004479"/>
    </source>
</evidence>
<evidence type="ECO:0000313" key="14">
    <source>
        <dbReference type="Proteomes" id="UP000070412"/>
    </source>
</evidence>
<evidence type="ECO:0000256" key="2">
    <source>
        <dbReference type="ARBA" id="ARBA00007104"/>
    </source>
</evidence>
<evidence type="ECO:0000256" key="3">
    <source>
        <dbReference type="ARBA" id="ARBA00022473"/>
    </source>
</evidence>
<comment type="subcellular location">
    <subcellularLocation>
        <location evidence="8">Endomembrane system</location>
        <topology evidence="8">Single-pass membrane protein</topology>
    </subcellularLocation>
    <subcellularLocation>
        <location evidence="1 9">Membrane</location>
        <topology evidence="1 9">Single-pass type I membrane protein</topology>
    </subcellularLocation>
</comment>
<evidence type="ECO:0000256" key="5">
    <source>
        <dbReference type="ARBA" id="ARBA00022729"/>
    </source>
</evidence>
<dbReference type="InterPro" id="IPR036598">
    <property type="entry name" value="GOLD_dom_sf"/>
</dbReference>
<dbReference type="AlphaFoldDB" id="A0A834REU1"/>
<reference evidence="13" key="3">
    <citation type="submission" date="2022-06" db="UniProtKB">
        <authorList>
            <consortium name="EnsemblMetazoa"/>
        </authorList>
    </citation>
    <scope>IDENTIFICATION</scope>
</reference>
<keyword evidence="14" id="KW-1185">Reference proteome</keyword>
<keyword evidence="4 9" id="KW-0812">Transmembrane</keyword>
<sequence>MLRKSILTIEIWLVITNCYVFSTIIELDVNDRQCFHCNTKEESLYQKLSINYGVFHEKHGFNDIRFYLSNPNNEIIVDVIQYNHHQLVIPITIVGEYRYCFDNSAMNVSQMPKRILFKVAISEHRIFSNETLERSVFLLNEQIKMIDYEVDVFNHFYRWHYELNENTNRLLIFWSLFESLVSFSLTIGQIWYLKKFFEVRKII</sequence>
<keyword evidence="3" id="KW-0217">Developmental protein</keyword>
<dbReference type="PROSITE" id="PS50866">
    <property type="entry name" value="GOLD"/>
    <property type="match status" value="1"/>
</dbReference>
<dbReference type="GO" id="GO:0012505">
    <property type="term" value="C:endomembrane system"/>
    <property type="evidence" value="ECO:0007669"/>
    <property type="project" value="UniProtKB-SubCell"/>
</dbReference>
<evidence type="ECO:0000256" key="4">
    <source>
        <dbReference type="ARBA" id="ARBA00022692"/>
    </source>
</evidence>
<keyword evidence="6 10" id="KW-1133">Transmembrane helix</keyword>
<evidence type="ECO:0000256" key="9">
    <source>
        <dbReference type="RuleBase" id="RU003827"/>
    </source>
</evidence>
<feature type="transmembrane region" description="Helical" evidence="10">
    <location>
        <begin position="171"/>
        <end position="193"/>
    </location>
</feature>
<reference evidence="14" key="1">
    <citation type="journal article" date="2020" name="PLoS Negl. Trop. Dis.">
        <title>High-quality nuclear genome for Sarcoptes scabiei-A critical resource for a neglected parasite.</title>
        <authorList>
            <person name="Korhonen P.K."/>
            <person name="Gasser R.B."/>
            <person name="Ma G."/>
            <person name="Wang T."/>
            <person name="Stroehlein A.J."/>
            <person name="Young N.D."/>
            <person name="Ang C.S."/>
            <person name="Fernando D.D."/>
            <person name="Lu H.C."/>
            <person name="Taylor S."/>
            <person name="Reynolds S.L."/>
            <person name="Mofiz E."/>
            <person name="Najaraj S.H."/>
            <person name="Gowda H."/>
            <person name="Madugundu A."/>
            <person name="Renuse S."/>
            <person name="Holt D."/>
            <person name="Pandey A."/>
            <person name="Papenfuss A.T."/>
            <person name="Fischer K."/>
        </authorList>
    </citation>
    <scope>NUCLEOTIDE SEQUENCE [LARGE SCALE GENOMIC DNA]</scope>
</reference>
<dbReference type="PANTHER" id="PTHR22811">
    <property type="entry name" value="TRANSMEMBRANE EMP24 DOMAIN-CONTAINING PROTEIN"/>
    <property type="match status" value="1"/>
</dbReference>
<evidence type="ECO:0000259" key="11">
    <source>
        <dbReference type="PROSITE" id="PS50866"/>
    </source>
</evidence>
<dbReference type="OMA" id="HHEINEY"/>
<keyword evidence="5" id="KW-0732">Signal</keyword>
<dbReference type="EnsemblMetazoa" id="SSS_9063s_mrna">
    <property type="protein sequence ID" value="KAF7495423.1"/>
    <property type="gene ID" value="SSS_9063"/>
</dbReference>
<evidence type="ECO:0000256" key="8">
    <source>
        <dbReference type="ARBA" id="ARBA00037847"/>
    </source>
</evidence>
<dbReference type="OrthoDB" id="62956at2759"/>
<evidence type="ECO:0000313" key="13">
    <source>
        <dbReference type="EnsemblMetazoa" id="KAF7495423.1"/>
    </source>
</evidence>
<organism evidence="12">
    <name type="scientific">Sarcoptes scabiei</name>
    <name type="common">Itch mite</name>
    <name type="synonym">Acarus scabiei</name>
    <dbReference type="NCBI Taxonomy" id="52283"/>
    <lineage>
        <taxon>Eukaryota</taxon>
        <taxon>Metazoa</taxon>
        <taxon>Ecdysozoa</taxon>
        <taxon>Arthropoda</taxon>
        <taxon>Chelicerata</taxon>
        <taxon>Arachnida</taxon>
        <taxon>Acari</taxon>
        <taxon>Acariformes</taxon>
        <taxon>Sarcoptiformes</taxon>
        <taxon>Astigmata</taxon>
        <taxon>Psoroptidia</taxon>
        <taxon>Sarcoptoidea</taxon>
        <taxon>Sarcoptidae</taxon>
        <taxon>Sarcoptinae</taxon>
        <taxon>Sarcoptes</taxon>
    </lineage>
</organism>
<proteinExistence type="inferred from homology"/>
<evidence type="ECO:0000256" key="6">
    <source>
        <dbReference type="ARBA" id="ARBA00022989"/>
    </source>
</evidence>
<dbReference type="EMBL" id="WVUK01000048">
    <property type="protein sequence ID" value="KAF7495423.1"/>
    <property type="molecule type" value="Genomic_DNA"/>
</dbReference>
<keyword evidence="7 10" id="KW-0472">Membrane</keyword>
<evidence type="ECO:0000313" key="12">
    <source>
        <dbReference type="EMBL" id="KAF7495423.1"/>
    </source>
</evidence>
<name>A0A834REU1_SARSC</name>
<dbReference type="Pfam" id="PF01105">
    <property type="entry name" value="EMP24_GP25L"/>
    <property type="match status" value="1"/>
</dbReference>
<dbReference type="SUPFAM" id="SSF101576">
    <property type="entry name" value="Supernatant protein factor (SPF), C-terminal domain"/>
    <property type="match status" value="1"/>
</dbReference>
<accession>A0A834REU1</accession>
<dbReference type="GO" id="GO:0016020">
    <property type="term" value="C:membrane"/>
    <property type="evidence" value="ECO:0007669"/>
    <property type="project" value="UniProtKB-SubCell"/>
</dbReference>
<dbReference type="InterPro" id="IPR009038">
    <property type="entry name" value="GOLD_dom"/>
</dbReference>
<dbReference type="Proteomes" id="UP000070412">
    <property type="component" value="Unassembled WGS sequence"/>
</dbReference>
<gene>
    <name evidence="12" type="ORF">SSS_9063</name>
</gene>
<comment type="similarity">
    <text evidence="2 9">Belongs to the EMP24/GP25L family.</text>
</comment>
<protein>
    <submittedName>
        <fullName evidence="12">Transmembrane emp24 domain-containing protein</fullName>
    </submittedName>
</protein>